<dbReference type="AlphaFoldDB" id="A0A7G7YEH9"/>
<keyword evidence="3 5" id="KW-0687">Ribonucleoprotein</keyword>
<proteinExistence type="inferred from homology"/>
<organism evidence="7">
    <name type="scientific">Halophila beccarii</name>
    <dbReference type="NCBI Taxonomy" id="180123"/>
    <lineage>
        <taxon>Eukaryota</taxon>
        <taxon>Viridiplantae</taxon>
        <taxon>Streptophyta</taxon>
        <taxon>Embryophyta</taxon>
        <taxon>Tracheophyta</taxon>
        <taxon>Spermatophyta</taxon>
        <taxon>Magnoliopsida</taxon>
        <taxon>Liliopsida</taxon>
        <taxon>Hydrocharitaceae</taxon>
        <taxon>Halophila</taxon>
    </lineage>
</organism>
<keyword evidence="2 5" id="KW-0689">Ribosomal protein</keyword>
<evidence type="ECO:0000256" key="2">
    <source>
        <dbReference type="ARBA" id="ARBA00022980"/>
    </source>
</evidence>
<dbReference type="Gene3D" id="1.10.287.10">
    <property type="entry name" value="S15/NS1, RNA-binding"/>
    <property type="match status" value="1"/>
</dbReference>
<dbReference type="HAMAP" id="MF_01343_B">
    <property type="entry name" value="Ribosomal_uS15_B"/>
    <property type="match status" value="1"/>
</dbReference>
<dbReference type="PANTHER" id="PTHR23321">
    <property type="entry name" value="RIBOSOMAL PROTEIN S15, BACTERIAL AND ORGANELLAR"/>
    <property type="match status" value="1"/>
</dbReference>
<evidence type="ECO:0000256" key="3">
    <source>
        <dbReference type="ARBA" id="ARBA00023274"/>
    </source>
</evidence>
<evidence type="ECO:0000256" key="4">
    <source>
        <dbReference type="ARBA" id="ARBA00035250"/>
    </source>
</evidence>
<dbReference type="GO" id="GO:0006412">
    <property type="term" value="P:translation"/>
    <property type="evidence" value="ECO:0007669"/>
    <property type="project" value="UniProtKB-UniRule"/>
</dbReference>
<dbReference type="SMART" id="SM01387">
    <property type="entry name" value="Ribosomal_S15"/>
    <property type="match status" value="1"/>
</dbReference>
<dbReference type="GO" id="GO:0003735">
    <property type="term" value="F:structural constituent of ribosome"/>
    <property type="evidence" value="ECO:0007669"/>
    <property type="project" value="InterPro"/>
</dbReference>
<dbReference type="GO" id="GO:0009507">
    <property type="term" value="C:chloroplast"/>
    <property type="evidence" value="ECO:0007669"/>
    <property type="project" value="UniProtKB-SubCell"/>
</dbReference>
<dbReference type="PROSITE" id="PS00362">
    <property type="entry name" value="RIBOSOMAL_S15"/>
    <property type="match status" value="1"/>
</dbReference>
<reference evidence="7" key="1">
    <citation type="journal article" date="2020" name="Mitochondrial DNA Part B Resour">
        <title>Characteristics of the complete chloroplast genome of Halophila beccarii.</title>
        <authorList>
            <person name="Yu S."/>
            <person name="Li X."/>
            <person name="Jiang K."/>
            <person name="Chen X."/>
            <person name="Wang X."/>
        </authorList>
    </citation>
    <scope>NUCLEOTIDE SEQUENCE</scope>
</reference>
<keyword evidence="7" id="KW-0934">Plastid</keyword>
<dbReference type="Pfam" id="PF00312">
    <property type="entry name" value="Ribosomal_S15"/>
    <property type="match status" value="1"/>
</dbReference>
<dbReference type="NCBIfam" id="TIGR00952">
    <property type="entry name" value="S15_bact"/>
    <property type="match status" value="1"/>
</dbReference>
<comment type="subcellular location">
    <subcellularLocation>
        <location evidence="5">Plastid</location>
        <location evidence="5">Chloroplast</location>
    </subcellularLocation>
</comment>
<dbReference type="CDD" id="cd00353">
    <property type="entry name" value="Ribosomal_S15p_S13e"/>
    <property type="match status" value="1"/>
</dbReference>
<accession>A0A7G7YEH9</accession>
<dbReference type="GO" id="GO:0005840">
    <property type="term" value="C:ribosome"/>
    <property type="evidence" value="ECO:0007669"/>
    <property type="project" value="UniProtKB-KW"/>
</dbReference>
<evidence type="ECO:0000256" key="6">
    <source>
        <dbReference type="RuleBase" id="RU003919"/>
    </source>
</evidence>
<dbReference type="InterPro" id="IPR005290">
    <property type="entry name" value="Ribosomal_uS15_bac-type"/>
</dbReference>
<dbReference type="InterPro" id="IPR000589">
    <property type="entry name" value="Ribosomal_uS15"/>
</dbReference>
<evidence type="ECO:0000256" key="5">
    <source>
        <dbReference type="HAMAP-Rule" id="MF_01343"/>
    </source>
</evidence>
<evidence type="ECO:0000256" key="1">
    <source>
        <dbReference type="ARBA" id="ARBA00008434"/>
    </source>
</evidence>
<comment type="similarity">
    <text evidence="1 5 6">Belongs to the universal ribosomal protein uS15 family.</text>
</comment>
<dbReference type="GeneID" id="60458871"/>
<dbReference type="InterPro" id="IPR009068">
    <property type="entry name" value="uS15_NS1_RNA-bd_sf"/>
</dbReference>
<keyword evidence="7" id="KW-0150">Chloroplast</keyword>
<comment type="subunit">
    <text evidence="5">Part of the 30S ribosomal subunit.</text>
</comment>
<evidence type="ECO:0000313" key="7">
    <source>
        <dbReference type="EMBL" id="QNH92899.1"/>
    </source>
</evidence>
<gene>
    <name evidence="5 7" type="primary">rps15</name>
</gene>
<dbReference type="RefSeq" id="YP_009973448.1">
    <property type="nucleotide sequence ID" value="NC_051970.1"/>
</dbReference>
<dbReference type="GO" id="GO:1990904">
    <property type="term" value="C:ribonucleoprotein complex"/>
    <property type="evidence" value="ECO:0007669"/>
    <property type="project" value="UniProtKB-KW"/>
</dbReference>
<protein>
    <recommendedName>
        <fullName evidence="4 5">Small ribosomal subunit protein uS15c</fullName>
    </recommendedName>
</protein>
<name>A0A7G7YEH9_9LILI</name>
<dbReference type="PANTHER" id="PTHR23321:SF26">
    <property type="entry name" value="SMALL RIBOSOMAL SUBUNIT PROTEIN US15M"/>
    <property type="match status" value="1"/>
</dbReference>
<sequence>MVKKVKMAKIVKKVKKVKIVKMVKNSFISALSQEKKGSIEFQVFSFTNKINKITLHLELHKKDLSSRRGLQIILEKRKRLLVYLRNKNEIRYEKLISQLSNMSNKNKYSFRSKKLVNLTKNGS</sequence>
<geneLocation type="chloroplast" evidence="7"/>
<dbReference type="EMBL" id="MN843749">
    <property type="protein sequence ID" value="QNH92899.1"/>
    <property type="molecule type" value="Genomic_DNA"/>
</dbReference>
<dbReference type="SUPFAM" id="SSF47060">
    <property type="entry name" value="S15/NS1 RNA-binding domain"/>
    <property type="match status" value="1"/>
</dbReference>